<dbReference type="Pfam" id="PF13446">
    <property type="entry name" value="RPT"/>
    <property type="match status" value="4"/>
</dbReference>
<keyword evidence="6" id="KW-0788">Thiol protease</keyword>
<dbReference type="STRING" id="1016849.A0A0D1YQJ0"/>
<reference evidence="10 11" key="1">
    <citation type="submission" date="2015-01" db="EMBL/GenBank/DDBJ databases">
        <title>The Genome Sequence of Exophiala sideris CBS121828.</title>
        <authorList>
            <consortium name="The Broad Institute Genomics Platform"/>
            <person name="Cuomo C."/>
            <person name="de Hoog S."/>
            <person name="Gorbushina A."/>
            <person name="Stielow B."/>
            <person name="Teixiera M."/>
            <person name="Abouelleil A."/>
            <person name="Chapman S.B."/>
            <person name="Priest M."/>
            <person name="Young S.K."/>
            <person name="Wortman J."/>
            <person name="Nusbaum C."/>
            <person name="Birren B."/>
        </authorList>
    </citation>
    <scope>NUCLEOTIDE SEQUENCE [LARGE SCALE GENOMIC DNA]</scope>
    <source>
        <strain evidence="10 11">CBS 121828</strain>
    </source>
</reference>
<dbReference type="PANTHER" id="PTHR43982:SF6">
    <property type="entry name" value="UBIQUITIN CARBOXYL-TERMINAL HYDROLASE 2-RELATED"/>
    <property type="match status" value="1"/>
</dbReference>
<evidence type="ECO:0000256" key="2">
    <source>
        <dbReference type="ARBA" id="ARBA00012759"/>
    </source>
</evidence>
<comment type="catalytic activity">
    <reaction evidence="1">
        <text>Thiol-dependent hydrolysis of ester, thioester, amide, peptide and isopeptide bonds formed by the C-terminal Gly of ubiquitin (a 76-residue protein attached to proteins as an intracellular targeting signal).</text>
        <dbReference type="EC" id="3.4.19.12"/>
    </reaction>
</comment>
<dbReference type="PANTHER" id="PTHR43982">
    <property type="entry name" value="UBIQUITIN CARBOXYL-TERMINAL HYDROLASE"/>
    <property type="match status" value="1"/>
</dbReference>
<dbReference type="Proteomes" id="UP000053599">
    <property type="component" value="Unassembled WGS sequence"/>
</dbReference>
<dbReference type="GO" id="GO:0043161">
    <property type="term" value="P:proteasome-mediated ubiquitin-dependent protein catabolic process"/>
    <property type="evidence" value="ECO:0007669"/>
    <property type="project" value="InterPro"/>
</dbReference>
<keyword evidence="5" id="KW-0378">Hydrolase</keyword>
<feature type="compositionally biased region" description="Polar residues" evidence="8">
    <location>
        <begin position="857"/>
        <end position="872"/>
    </location>
</feature>
<keyword evidence="3" id="KW-0645">Protease</keyword>
<feature type="region of interest" description="Disordered" evidence="8">
    <location>
        <begin position="836"/>
        <end position="932"/>
    </location>
</feature>
<dbReference type="InterPro" id="IPR036339">
    <property type="entry name" value="PUB-like_dom_sf"/>
</dbReference>
<evidence type="ECO:0000256" key="6">
    <source>
        <dbReference type="ARBA" id="ARBA00022807"/>
    </source>
</evidence>
<name>A0A0D1YQJ0_9EURO</name>
<evidence type="ECO:0000256" key="4">
    <source>
        <dbReference type="ARBA" id="ARBA00022786"/>
    </source>
</evidence>
<accession>A0A0D1YQJ0</accession>
<dbReference type="HOGENOM" id="CLU_003155_0_0_1"/>
<feature type="coiled-coil region" evidence="7">
    <location>
        <begin position="1158"/>
        <end position="1185"/>
    </location>
</feature>
<evidence type="ECO:0000256" key="5">
    <source>
        <dbReference type="ARBA" id="ARBA00022801"/>
    </source>
</evidence>
<dbReference type="InterPro" id="IPR028889">
    <property type="entry name" value="USP"/>
</dbReference>
<dbReference type="SUPFAM" id="SSF54001">
    <property type="entry name" value="Cysteine proteinases"/>
    <property type="match status" value="1"/>
</dbReference>
<evidence type="ECO:0000256" key="7">
    <source>
        <dbReference type="SAM" id="Coils"/>
    </source>
</evidence>
<dbReference type="GO" id="GO:0004843">
    <property type="term" value="F:cysteine-type deubiquitinase activity"/>
    <property type="evidence" value="ECO:0007669"/>
    <property type="project" value="UniProtKB-EC"/>
</dbReference>
<dbReference type="Gene3D" id="3.90.70.10">
    <property type="entry name" value="Cysteine proteinases"/>
    <property type="match status" value="2"/>
</dbReference>
<organism evidence="10 11">
    <name type="scientific">Exophiala sideris</name>
    <dbReference type="NCBI Taxonomy" id="1016849"/>
    <lineage>
        <taxon>Eukaryota</taxon>
        <taxon>Fungi</taxon>
        <taxon>Dikarya</taxon>
        <taxon>Ascomycota</taxon>
        <taxon>Pezizomycotina</taxon>
        <taxon>Eurotiomycetes</taxon>
        <taxon>Chaetothyriomycetidae</taxon>
        <taxon>Chaetothyriales</taxon>
        <taxon>Herpotrichiellaceae</taxon>
        <taxon>Exophiala</taxon>
    </lineage>
</organism>
<dbReference type="OrthoDB" id="2420415at2759"/>
<evidence type="ECO:0000313" key="10">
    <source>
        <dbReference type="EMBL" id="KIV77273.1"/>
    </source>
</evidence>
<dbReference type="PROSITE" id="PS50235">
    <property type="entry name" value="USP_3"/>
    <property type="match status" value="1"/>
</dbReference>
<dbReference type="PROSITE" id="PS00972">
    <property type="entry name" value="USP_1"/>
    <property type="match status" value="1"/>
</dbReference>
<proteinExistence type="predicted"/>
<evidence type="ECO:0000259" key="9">
    <source>
        <dbReference type="PROSITE" id="PS50235"/>
    </source>
</evidence>
<dbReference type="GO" id="GO:0016579">
    <property type="term" value="P:protein deubiquitination"/>
    <property type="evidence" value="ECO:0007669"/>
    <property type="project" value="InterPro"/>
</dbReference>
<dbReference type="InterPro" id="IPR025305">
    <property type="entry name" value="UCH_repeat_domain"/>
</dbReference>
<dbReference type="EMBL" id="KN846954">
    <property type="protein sequence ID" value="KIV77273.1"/>
    <property type="molecule type" value="Genomic_DNA"/>
</dbReference>
<gene>
    <name evidence="10" type="ORF">PV11_09084</name>
</gene>
<evidence type="ECO:0000313" key="11">
    <source>
        <dbReference type="Proteomes" id="UP000053599"/>
    </source>
</evidence>
<dbReference type="InterPro" id="IPR038765">
    <property type="entry name" value="Papain-like_cys_pep_sf"/>
</dbReference>
<evidence type="ECO:0000256" key="1">
    <source>
        <dbReference type="ARBA" id="ARBA00000707"/>
    </source>
</evidence>
<dbReference type="GO" id="GO:0070628">
    <property type="term" value="F:proteasome binding"/>
    <property type="evidence" value="ECO:0007669"/>
    <property type="project" value="TreeGrafter"/>
</dbReference>
<protein>
    <recommendedName>
        <fullName evidence="2">ubiquitinyl hydrolase 1</fullName>
        <ecNumber evidence="2">3.4.19.12</ecNumber>
    </recommendedName>
</protein>
<keyword evidence="7" id="KW-0175">Coiled coil</keyword>
<evidence type="ECO:0000256" key="3">
    <source>
        <dbReference type="ARBA" id="ARBA00022670"/>
    </source>
</evidence>
<dbReference type="InterPro" id="IPR018200">
    <property type="entry name" value="USP_CS"/>
</dbReference>
<dbReference type="EC" id="3.4.19.12" evidence="2"/>
<dbReference type="Pfam" id="PF00443">
    <property type="entry name" value="UCH"/>
    <property type="match status" value="2"/>
</dbReference>
<sequence>MAGVQGNIRSFIAPIKGSGRTAPALHEDLSLYEPWQQPQDGPNLLADSPLRFIQTQYLGDLIPLTSCRHKFGLKPKQSIPAVLDERPGPQTIWTVAALCQVCRLHLQVKVDYTIRFQEPPCPNDSHPLHHLVRSEYQEPLERNAWLRQNPKSRDEIYTYKCSSKTCSATVTVRLSPPVLRPSDVRTLVDADLLQQRTKDAFREREGNTEGMKHPGPVDVLTDLRAYIKNSWRAHEDVKYRSINLSNRRFIVRFGPEGNACKDVLEHLGFQLVPGECWKVPQPVLEDSQPFQSPVNIWLDNAEHEILALLLSLSSEERQQLPDISPPVPAERELSRILGCQDYDTDPSSRAAKPLPEMRTAPFIALGCPRDLADHLIVKAYHWQVETDPQNAPIYLSHLRYIANDRQSDVLETEVVIETSKGRFDTETLEKAYKTFQLSGREGAVNDEDIIGTFMATLSDSPGQEHDLREYLRIIGLHRNSKLIMDTAQNIIDSYEQALIFLGVDTTTEDEFIQAAFTAKTSENKALEQQAIQAVRLIAQHRKSSLLSTWIDSGFSTETQMDPAEGYQALQIQNREIDDEMIMLQYNMAVEENPASVEYYNKALAAIANGRNSTQLLDHLQSRAPQPPAATEGEPVGLENIGNTCYLNSLLQFLFTMTELRRVVLDFDQYRMSLDPESMEQKRVGQRKVSLKEVQTAQKFVDRLASLFRGMIETPQSSIKPEQELARLTLETESVKERMRRRSTLMSDRPSLGHIDSIPMLGPLTLAEHERVRVTDDVIVQSPTEGDNKFFDPLVRFDNLENEGEDKNDTIEPDMEDITMNDNSSEATLVSKPDSDQVLLENPSEGQQQSVSDDKENQSPIKPSPSVMTSLPQNVEPLTPASPSKLNAQAGAISDQPAALEEANTNPEPVKYEPPPGKPPPVPPRKPNQTPTTTLEEYARQQDVTEVMNHCIIQLSCAMRPRGYDKSGEQYDEVHDLFFGQQVVHVQPEKGPPMNVPFLNIITRVYHQPPDVYAAIDNEYDLQDAQDGTKAYSSVARLPPVLSIALDRVSWNQEAKRQEKLNYHVDVPETIYMDRYLESASESDLMQRRQQTWEMKKELATLSAKRTFLEEKHGNSKDVPGLLEDAKLVLEYLAEVSGDPVSEDLSVNPTVVADLGVMAENARAELEGIKSRIDHLNQQIKEAFVDMRKHPYRLHAAFFHRGGAAGGHYWVYIFDHKKEVWRKYNDDRVSVVQNRNEIFGKPTQDNWGPPPNPYLLIYIQADRIDDLAETVKRDIVYPPPDAPPPVPARNQMSEMPPKGDVEMLEYVNGGEQAQNTTAPDPYPYDLDISHPETQPIAKKEGDWDNSELIPDRPVNW</sequence>
<dbReference type="InterPro" id="IPR044635">
    <property type="entry name" value="UBP14-like"/>
</dbReference>
<feature type="compositionally biased region" description="Pro residues" evidence="8">
    <location>
        <begin position="911"/>
        <end position="925"/>
    </location>
</feature>
<feature type="domain" description="USP" evidence="9">
    <location>
        <begin position="635"/>
        <end position="1260"/>
    </location>
</feature>
<feature type="region of interest" description="Disordered" evidence="8">
    <location>
        <begin position="1305"/>
        <end position="1355"/>
    </location>
</feature>
<evidence type="ECO:0000256" key="8">
    <source>
        <dbReference type="SAM" id="MobiDB-lite"/>
    </source>
</evidence>
<keyword evidence="4" id="KW-0833">Ubl conjugation pathway</keyword>
<feature type="region of interest" description="Disordered" evidence="8">
    <location>
        <begin position="799"/>
        <end position="818"/>
    </location>
</feature>
<dbReference type="GO" id="GO:0061136">
    <property type="term" value="P:regulation of proteasomal protein catabolic process"/>
    <property type="evidence" value="ECO:0007669"/>
    <property type="project" value="TreeGrafter"/>
</dbReference>
<dbReference type="SUPFAM" id="SSF143503">
    <property type="entry name" value="PUG domain-like"/>
    <property type="match status" value="1"/>
</dbReference>
<dbReference type="InterPro" id="IPR001394">
    <property type="entry name" value="Peptidase_C19_UCH"/>
</dbReference>